<dbReference type="EC" id="2.5.1.18" evidence="3"/>
<dbReference type="PROSITE" id="PS50404">
    <property type="entry name" value="GST_NTER"/>
    <property type="match status" value="1"/>
</dbReference>
<dbReference type="InterPro" id="IPR004046">
    <property type="entry name" value="GST_C"/>
</dbReference>
<sequence length="238" mass="26691">MGDSKGETITVGYWHIRGLAAPLRMMCSFKSAKWENKTYELSAKEGGGWDASSWFGKDKPELKKKNPLINLPYVVHKGKVVTQTNAIFMYLAKELGLDGGDTTGCNQLLCEIMDLRNSSVKLFYGAKDEDATASHLGSTVPKHFKKFEEWISAKKSTYLLGEEPTVPDFHMWEMIDQHEILASANNKESLLKDYPGLAKLYTSLRGRAELKGYFEGELYKLPINNKMASFGAKYIAGK</sequence>
<keyword evidence="4 8" id="KW-0808">Transferase</keyword>
<dbReference type="PROSITE" id="PS50405">
    <property type="entry name" value="GST_CTER"/>
    <property type="match status" value="1"/>
</dbReference>
<dbReference type="InterPro" id="IPR010987">
    <property type="entry name" value="Glutathione-S-Trfase_C-like"/>
</dbReference>
<evidence type="ECO:0000256" key="4">
    <source>
        <dbReference type="ARBA" id="ARBA00022679"/>
    </source>
</evidence>
<dbReference type="EMBL" id="AY542990">
    <property type="protein sequence ID" value="AAT09082.1"/>
    <property type="molecule type" value="mRNA"/>
</dbReference>
<dbReference type="InterPro" id="IPR050213">
    <property type="entry name" value="GST_superfamily"/>
</dbReference>
<reference evidence="8" key="1">
    <citation type="journal article" date="2004" name="J. Eukaryot. Microbiol.">
        <title>Plastid-targeting peptides from the chlorarachniophyte Bigelowiella natans.</title>
        <authorList>
            <person name="Rogers M.B."/>
            <person name="Archibald J.M."/>
            <person name="Field M.A."/>
            <person name="Li C."/>
            <person name="Striepen B."/>
            <person name="Keeling P.J."/>
        </authorList>
    </citation>
    <scope>NUCLEOTIDE SEQUENCE</scope>
</reference>
<accession>Q5YET1</accession>
<feature type="domain" description="GST N-terminal" evidence="6">
    <location>
        <begin position="7"/>
        <end position="99"/>
    </location>
</feature>
<evidence type="ECO:0000256" key="2">
    <source>
        <dbReference type="ARBA" id="ARBA00005861"/>
    </source>
</evidence>
<dbReference type="Gene3D" id="1.20.1050.10">
    <property type="match status" value="1"/>
</dbReference>
<dbReference type="CDD" id="cd03075">
    <property type="entry name" value="GST_N_Mu"/>
    <property type="match status" value="1"/>
</dbReference>
<dbReference type="SFLD" id="SFLDS00019">
    <property type="entry name" value="Glutathione_Transferase_(cytos"/>
    <property type="match status" value="1"/>
</dbReference>
<dbReference type="Pfam" id="PF02798">
    <property type="entry name" value="GST_N"/>
    <property type="match status" value="1"/>
</dbReference>
<dbReference type="GO" id="GO:0006749">
    <property type="term" value="P:glutathione metabolic process"/>
    <property type="evidence" value="ECO:0007669"/>
    <property type="project" value="TreeGrafter"/>
</dbReference>
<comment type="function">
    <text evidence="1">Conjugation of reduced glutathione to a wide number of exogenous and endogenous hydrophobic electrophiles.</text>
</comment>
<protein>
    <recommendedName>
        <fullName evidence="3">glutathione transferase</fullName>
        <ecNumber evidence="3">2.5.1.18</ecNumber>
    </recommendedName>
</protein>
<dbReference type="InterPro" id="IPR036249">
    <property type="entry name" value="Thioredoxin-like_sf"/>
</dbReference>
<name>Q5YET1_BIGNA</name>
<feature type="domain" description="GST C-terminal" evidence="7">
    <location>
        <begin position="98"/>
        <end position="223"/>
    </location>
</feature>
<dbReference type="OMA" id="LCYTDFE"/>
<evidence type="ECO:0000313" key="8">
    <source>
        <dbReference type="EMBL" id="AAT09082.1"/>
    </source>
</evidence>
<comment type="similarity">
    <text evidence="2">Belongs to the GST superfamily. Mu family.</text>
</comment>
<dbReference type="HOGENOM" id="CLU_039475_2_1_1"/>
<dbReference type="SUPFAM" id="SSF47616">
    <property type="entry name" value="GST C-terminal domain-like"/>
    <property type="match status" value="1"/>
</dbReference>
<organism evidence="8">
    <name type="scientific">Bigelowiella natans</name>
    <name type="common">Pedinomonas minutissima</name>
    <name type="synonym">Chlorarachnion sp. (strain CCMP621)</name>
    <dbReference type="NCBI Taxonomy" id="227086"/>
    <lineage>
        <taxon>Eukaryota</taxon>
        <taxon>Sar</taxon>
        <taxon>Rhizaria</taxon>
        <taxon>Cercozoa</taxon>
        <taxon>Chlorarachniophyceae</taxon>
        <taxon>Bigelowiella</taxon>
    </lineage>
</organism>
<evidence type="ECO:0000259" key="6">
    <source>
        <dbReference type="PROSITE" id="PS50404"/>
    </source>
</evidence>
<dbReference type="GO" id="GO:0004364">
    <property type="term" value="F:glutathione transferase activity"/>
    <property type="evidence" value="ECO:0007669"/>
    <property type="project" value="UniProtKB-EC"/>
</dbReference>
<dbReference type="SUPFAM" id="SSF52833">
    <property type="entry name" value="Thioredoxin-like"/>
    <property type="match status" value="1"/>
</dbReference>
<evidence type="ECO:0000256" key="5">
    <source>
        <dbReference type="ARBA" id="ARBA00047960"/>
    </source>
</evidence>
<dbReference type="PANTHER" id="PTHR11571:SF222">
    <property type="entry name" value="GLUTATHIONE TRANSFERASE"/>
    <property type="match status" value="1"/>
</dbReference>
<evidence type="ECO:0000256" key="1">
    <source>
        <dbReference type="ARBA" id="ARBA00003701"/>
    </source>
</evidence>
<dbReference type="Gene3D" id="3.40.30.10">
    <property type="entry name" value="Glutaredoxin"/>
    <property type="match status" value="1"/>
</dbReference>
<proteinExistence type="evidence at transcript level"/>
<dbReference type="InterPro" id="IPR036282">
    <property type="entry name" value="Glutathione-S-Trfase_C_sf"/>
</dbReference>
<evidence type="ECO:0000256" key="3">
    <source>
        <dbReference type="ARBA" id="ARBA00012452"/>
    </source>
</evidence>
<dbReference type="Pfam" id="PF14497">
    <property type="entry name" value="GST_C_3"/>
    <property type="match status" value="1"/>
</dbReference>
<dbReference type="InterPro" id="IPR040079">
    <property type="entry name" value="Glutathione_S-Trfase"/>
</dbReference>
<dbReference type="PANTHER" id="PTHR11571">
    <property type="entry name" value="GLUTATHIONE S-TRANSFERASE"/>
    <property type="match status" value="1"/>
</dbReference>
<dbReference type="AlphaFoldDB" id="Q5YET1"/>
<dbReference type="InterPro" id="IPR004045">
    <property type="entry name" value="Glutathione_S-Trfase_N"/>
</dbReference>
<comment type="catalytic activity">
    <reaction evidence="5">
        <text>RX + glutathione = an S-substituted glutathione + a halide anion + H(+)</text>
        <dbReference type="Rhea" id="RHEA:16437"/>
        <dbReference type="ChEBI" id="CHEBI:15378"/>
        <dbReference type="ChEBI" id="CHEBI:16042"/>
        <dbReference type="ChEBI" id="CHEBI:17792"/>
        <dbReference type="ChEBI" id="CHEBI:57925"/>
        <dbReference type="ChEBI" id="CHEBI:90779"/>
        <dbReference type="EC" id="2.5.1.18"/>
    </reaction>
</comment>
<evidence type="ECO:0000259" key="7">
    <source>
        <dbReference type="PROSITE" id="PS50405"/>
    </source>
</evidence>